<dbReference type="Proteomes" id="UP000007524">
    <property type="component" value="Segment"/>
</dbReference>
<organism evidence="1 2">
    <name type="scientific">Klebsiella phage vB_KleM_RaK2</name>
    <dbReference type="NCBI Taxonomy" id="1147094"/>
    <lineage>
        <taxon>Viruses</taxon>
        <taxon>Duplodnaviria</taxon>
        <taxon>Heunggongvirae</taxon>
        <taxon>Uroviricota</taxon>
        <taxon>Caudoviricetes</taxon>
        <taxon>Alcyoneusvirus</taxon>
        <taxon>Alcyoneusvirus RaK2</taxon>
    </lineage>
</organism>
<sequence>MELNMANDFKFQPTKTAEAVQQKLFIKRLPEWMQGLEDIQKVCDDVIQQFFNPTEQKIVDGYLGDMGSPAASGKIFVNESTQPRQAYQLSPAYVSRNVDQSIRSIEFYDDLVSYMNHYGAITDNQSRLFNSRIYSWTPPINPNKMINFSSYLWDTENEYGIASPDYVVMQRNAKNGNLWSLQNFWYTIGDTLPDGSVLNDELSYDNRFVRAQVPIIEYNKDIELINFGTQFRGVVDLLSDSLKPEDIVQKDINQGIRIDGQIPLDGMRILFTSIGNSGENNRIYKVYINQMQDGTRVYGLALDPDEETPERVSGEPLDGDVVLIKSGKVYGNTTMYWNGHNWITTQKKNGTNAFPLFQLYDRNGVKLQDSTVYPSSTFSGSSLFGLKINYNYKVDSYYGYNVELGDYNYYIYENFIESTRYEYISSGETKEIPGFYYYNIIGDEDSVLKTDWVRSTEFSKQFVKQTPQVERTDMYRVFSTVYEMESFSSQAIDGMYAYVIETNATYQYYKEKSETYYDWHMVNTEGIQSELYNRSYELAQKVIDGSSDIIEIQVNGVVVEDYTRNVSNGKVQSITIGDSVDLDSESVIQIRTYSSTEVPDTDLGSYEIPVNLQNNPYSDNISYIDQSNYTLHFQEIVQKNITSGAVDNINNYEERLEQGLVDNAVGTKIIQNEGSLLPLMAHTANSDIDLFEALMFLQGEYLRFNNRFENYMLNMYKEDPSKFLSTSSSDICDTILSNINVGKDSTFAFYYDGVGSTTTTIRTFIPPTPQFMGVLKVHKPEKTVYLTAASKQVPYNIRHTGEITKSYRVINGVDKMDDVIYELENRIYNSIDNTFKDEDYQPELDSSDLFPTPYYRDTEYSAEERDELLLRGYINFIATNGIDSTTHNYDQQNWMTWNYSGTYYTVNGVITDFPARGSWRAIYTDQFGTYRPATHPWEMFGFGVRPTWWNQEYEPTEVQVGTNEDDILYVYESLVVNESGELVPSGLWDVNGVKGDASTGTILYGDRKGQHDKYKRFGTQPFVITKTGEYSTNGKEICTVDYIQPDVLGLVKGTIKERSAPWSYGDMGDNEFTYMNNAMFSYDVMMQIYRAKPAQFCNYFWDTLNDTLKTVKNGGLQLQYKETRTRLNFNSDTVVHGENNTRVLGYQMAVSNYLTYQSKNITSKYGDLVRTSYISIAHKLGGFTKSNELTFTSESFGLISQENQTIGLVRSNNIKNEVLSAVKITFNGSNYIIKGYDLVNATFTYKLPVKNGKKVTVTEGNRTVVHYMEWKEDDTLEYGSILNTFQDVYTFLCGYGQYLVEHGWIFEDVDDTGVQQDWSTIAKYFLQWSTTDLTIGDYISCTPSSKNAKFGTYFGSVQSISETNGGVWSLLDDDNSGIYPYEVETSRIGNVFTVRVNEDADKRMALVRLGVCSWEHAVVFDDKTIFGDSIYQPTFGSIQELVKMYGYITDNWVGRLQAPGFIILEAGTLPSFETLVTNFQHYYDSNDPVSDVQLYDLSTHVIGYQTRDYLQQMITNNPNRVDFYRGFIRDKGSNLVMERVLRVSKSYNTDEYKALQEWAFKVGTYGNVNAKKNLQFQLINSDFKQEPQLVTFNKDVNTSTSSTEIVYYGSQGEDSRWITRPKGKFRFPMRSGKSDNIHLPDIGPVNLNEVSYTTWTYQDSYEDRMNYIKNNGENPDSVWMFVDMNQEWNIFDLVDTGVSMLSITPIENTDTYAEQYCTVQLDAEAPLDDGDYYYFVDDTYFMPDALTVESQYFTAGDDKTKIVVPFDTSITINFTDPDTRPKLYKYTSRFSDTTERQAYIDKKYSFDVPDSTLFDRPSTYNSKTNITELYLNIFDPINGVLPGTAMKDVSYISPVDPAQYNSNGETLQAWGSEKVGQVWWDTSTAFYLDYTRPVLDENGDIDEDATNEYRRYNWGRLLPHSDINVLEWVKSPVQPYNWDKYCQEQTKNNKNNTMYIPSGTAIMDNYTSFIEYDETTDSYVTYYYFWVRDTIYVPPINTRSKSCTDIARIIKDPHLLDVPWFAPINENSFILSNMQYEITDDTSILTVSYHEDSVDIIKHEQYQLCKEGDSYNFNSDIWNSLWNSLKGHETTKSGVVNEIVYPGVELGLGSSKTWFMDLIEARRTFVDSANNYYKTQNIITDTVLMSEVFNVKTTEVNENSVTFRVLAYNNEFVVSTDFDKFDENDAVILSSTGVLPSPLDTTSVYFVHYDSNGYIRFMTTKSTDANPSTITLEGLGEGQHSMIKQSDYVESLGTSLDMTQYWEYADWYSDGYDENTDYTQEASLDIANTKNYQVGDVIRITDSDGWTMYVKTSSRNTVFWNAIGRQNSTIALNSSLYDGYEVYNSDGSLSNKEINVRSALDLIKNTFDLAQSNIVFDMVKYVHVEQGVVDWVFKTSYIYIVGLEQSLKQNYTNDELINQIIEYFNEVKPYRTKIRSQIEQKTSDTDYVYGVCNDLDPNGYEYNGTIWVKTQSDIWDHEYAEYNESTGQWVVVGSIPNDFVYPDRKFQEIDISMQFDNVQCQPDSDLYDVTSLEENNAKYVSNSDDNVQYYEIQRFKYTLPVVEVDEIYTQISVDMFELYSDFDTSLDLVDAINAWYKLNVDDAERTESFTSDLDRITSELYSTSNLTQDVRMYSQYNTLSNRLKLYSSMSSDVIHDTIGCGLSGEIYNDNPNTRLPFGFSSSSDFNMGYFEISEDLFTHYRELILEETPDADEETIRSVMEIEYGIYCFKYDIDSQGRYYKDAIHVLTAIRNTFDKDSDDPYAYAEDILNSNRKSMDIQAFVMIPRKYIRFNINGSYVSIPDDRSIDEYMEDLFITDGSVVTAVEIDMDDLEMDDNNPMYSDYMVVLEGIKGQKYYNDMNAYDNLGLESQYKTVALSYEGDLTESVFIDISELNPSANAISQMRFTVDGYSNDSTSLQQIKDFSRFQIEGFVVLNPYKRTEAIVSIPPYSLVQNYVNRTVIKKDSYNYISTIDSIISSTEFLMKNSNLNSGDKVMVFTPDGDDYYRYQNFTHELILSTDKIKENDRPIMFEVELNNGVYSLVDSNGNKLEFNNLTTNNTGEPYTKTSINVIRIRSFADHEFNNNGDLLYESIRNYRVDVMDYDVFYDISLNNGDYTDEIDPLDLDVWLISNELVETSDGVVDSGYFMPNTGVGTLDELVRIGTPESLEFTVYEYGVDDIKPVFDGVRWTYSYDLTDKVYIGDTTCTVTSVTKVENENTTYVVEPVSVGTYSVKDNIITGSTSYDDIIVLGYEKVHVRNNNNILRSDMYSAEHYFAKGETYTFTGINLGVELNFSVYKNYYKPIDVSVYANSLKIDGLVLNNLLNVI</sequence>
<dbReference type="KEGG" id="vg:14012658"/>
<gene>
    <name evidence="1" type="ORF">RaK2_0070</name>
</gene>
<evidence type="ECO:0000313" key="1">
    <source>
        <dbReference type="EMBL" id="AFA44343.1"/>
    </source>
</evidence>
<dbReference type="RefSeq" id="YP_007007225.1">
    <property type="nucleotide sequence ID" value="NC_019526.1"/>
</dbReference>
<dbReference type="EMBL" id="JQ513383">
    <property type="protein sequence ID" value="AFA44343.1"/>
    <property type="molecule type" value="Genomic_DNA"/>
</dbReference>
<dbReference type="GeneID" id="14012658"/>
<accession>H6X3M7</accession>
<protein>
    <submittedName>
        <fullName evidence="1">Uncharacterized protein</fullName>
    </submittedName>
</protein>
<keyword evidence="2" id="KW-1185">Reference proteome</keyword>
<proteinExistence type="predicted"/>
<name>H6X3M7_9CAUD</name>
<evidence type="ECO:0000313" key="2">
    <source>
        <dbReference type="Proteomes" id="UP000007524"/>
    </source>
</evidence>
<reference evidence="1 2" key="1">
    <citation type="journal article" date="2012" name="J. Virol.">
        <title>Genome of Klebsiella sp.-Infecting Bacteriophage vB_KleM_RaK2.</title>
        <authorList>
            <person name="Simoliunas E."/>
            <person name="Kaliniene L."/>
            <person name="Truncaite L."/>
            <person name="Klausa V."/>
            <person name="Zajanckauskaite A."/>
            <person name="Meskys R."/>
        </authorList>
    </citation>
    <scope>NUCLEOTIDE SEQUENCE [LARGE SCALE GENOMIC DNA]</scope>
</reference>